<feature type="chain" id="PRO_5047331422" description="SD-repeat containing protein B domain-containing protein" evidence="2">
    <location>
        <begin position="31"/>
        <end position="283"/>
    </location>
</feature>
<feature type="region of interest" description="Disordered" evidence="1">
    <location>
        <begin position="152"/>
        <end position="172"/>
    </location>
</feature>
<keyword evidence="2" id="KW-0732">Signal</keyword>
<dbReference type="InterPro" id="IPR013783">
    <property type="entry name" value="Ig-like_fold"/>
</dbReference>
<gene>
    <name evidence="3" type="ORF">LJ725_25830</name>
</gene>
<feature type="compositionally biased region" description="Low complexity" evidence="1">
    <location>
        <begin position="47"/>
        <end position="60"/>
    </location>
</feature>
<name>A0ABS8L261_9HYPH</name>
<feature type="signal peptide" evidence="2">
    <location>
        <begin position="1"/>
        <end position="30"/>
    </location>
</feature>
<keyword evidence="4" id="KW-1185">Reference proteome</keyword>
<reference evidence="3 4" key="1">
    <citation type="submission" date="2021-11" db="EMBL/GenBank/DDBJ databases">
        <authorList>
            <person name="Lee D.-H."/>
            <person name="Kim S.-B."/>
        </authorList>
    </citation>
    <scope>NUCLEOTIDE SEQUENCE [LARGE SCALE GENOMIC DNA]</scope>
    <source>
        <strain evidence="3 4">KCTC 52223</strain>
    </source>
</reference>
<proteinExistence type="predicted"/>
<comment type="caution">
    <text evidence="3">The sequence shown here is derived from an EMBL/GenBank/DDBJ whole genome shotgun (WGS) entry which is preliminary data.</text>
</comment>
<sequence>MNDRTVRTAPRVRRVAGTVSTLLAMSLVLAASPALSQGAMGPGGGAMTPQPRVAPAAPQAPTITPQAPVVAPQVPQMPVVAPSVNQPVPQPQTRSATSNSNRDHIDQDAQTDIKKLTTSGGSSTGGTSGPQKTIRVINNSESDTATVDAQYSRTTGAPTGPAKPQPNYSNNPIPGIDVVVQKKPAGNAIKQTTGGDGQTTFRQLEPGTYDVALPKLSGGGTLSMTVFVNGTPASRTDFPVGSSTGTFTVAKASDTVMLKFQTNSGQTPVNGVGGTGGGRYTFK</sequence>
<dbReference type="RefSeq" id="WP_230553828.1">
    <property type="nucleotide sequence ID" value="NZ_JAJISD010000014.1"/>
</dbReference>
<protein>
    <recommendedName>
        <fullName evidence="5">SD-repeat containing protein B domain-containing protein</fullName>
    </recommendedName>
</protein>
<feature type="compositionally biased region" description="Polar residues" evidence="1">
    <location>
        <begin position="85"/>
        <end position="100"/>
    </location>
</feature>
<evidence type="ECO:0008006" key="5">
    <source>
        <dbReference type="Google" id="ProtNLM"/>
    </source>
</evidence>
<evidence type="ECO:0000313" key="3">
    <source>
        <dbReference type="EMBL" id="MCC8432410.1"/>
    </source>
</evidence>
<dbReference type="SUPFAM" id="SSF49478">
    <property type="entry name" value="Cna protein B-type domain"/>
    <property type="match status" value="1"/>
</dbReference>
<evidence type="ECO:0000256" key="2">
    <source>
        <dbReference type="SAM" id="SignalP"/>
    </source>
</evidence>
<dbReference type="Gene3D" id="2.60.40.10">
    <property type="entry name" value="Immunoglobulins"/>
    <property type="match status" value="1"/>
</dbReference>
<evidence type="ECO:0000313" key="4">
    <source>
        <dbReference type="Proteomes" id="UP001198862"/>
    </source>
</evidence>
<feature type="region of interest" description="Disordered" evidence="1">
    <location>
        <begin position="80"/>
        <end position="105"/>
    </location>
</feature>
<organism evidence="3 4">
    <name type="scientific">Reyranella aquatilis</name>
    <dbReference type="NCBI Taxonomy" id="2035356"/>
    <lineage>
        <taxon>Bacteria</taxon>
        <taxon>Pseudomonadati</taxon>
        <taxon>Pseudomonadota</taxon>
        <taxon>Alphaproteobacteria</taxon>
        <taxon>Hyphomicrobiales</taxon>
        <taxon>Reyranellaceae</taxon>
        <taxon>Reyranella</taxon>
    </lineage>
</organism>
<dbReference type="Proteomes" id="UP001198862">
    <property type="component" value="Unassembled WGS sequence"/>
</dbReference>
<feature type="region of interest" description="Disordered" evidence="1">
    <location>
        <begin position="40"/>
        <end position="60"/>
    </location>
</feature>
<dbReference type="EMBL" id="JAJISD010000014">
    <property type="protein sequence ID" value="MCC8432410.1"/>
    <property type="molecule type" value="Genomic_DNA"/>
</dbReference>
<accession>A0ABS8L261</accession>
<evidence type="ECO:0000256" key="1">
    <source>
        <dbReference type="SAM" id="MobiDB-lite"/>
    </source>
</evidence>